<dbReference type="OrthoDB" id="5511599at2759"/>
<evidence type="ECO:0000256" key="5">
    <source>
        <dbReference type="SAM" id="Phobius"/>
    </source>
</evidence>
<accession>A0A136J6M7</accession>
<evidence type="ECO:0000256" key="3">
    <source>
        <dbReference type="ARBA" id="ARBA00023128"/>
    </source>
</evidence>
<proteinExistence type="predicted"/>
<dbReference type="GO" id="GO:0005743">
    <property type="term" value="C:mitochondrial inner membrane"/>
    <property type="evidence" value="ECO:0007669"/>
    <property type="project" value="UniProtKB-SubCell"/>
</dbReference>
<sequence>MALVNAQNKVPEHQRFYQNQYKQHVRLWKIGPRANLMMVPFQILVWGSFSASMYMMGRKILGYNTWFGKA</sequence>
<feature type="transmembrane region" description="Helical" evidence="5">
    <location>
        <begin position="36"/>
        <end position="56"/>
    </location>
</feature>
<reference evidence="7" key="1">
    <citation type="submission" date="2016-02" db="EMBL/GenBank/DDBJ databases">
        <title>Draft genome sequence of Microdochium bolleyi, a fungal endophyte of beachgrass.</title>
        <authorList>
            <consortium name="DOE Joint Genome Institute"/>
            <person name="David A.S."/>
            <person name="May G."/>
            <person name="Haridas S."/>
            <person name="Lim J."/>
            <person name="Wang M."/>
            <person name="Labutti K."/>
            <person name="Lipzen A."/>
            <person name="Barry K."/>
            <person name="Grigoriev I.V."/>
        </authorList>
    </citation>
    <scope>NUCLEOTIDE SEQUENCE [LARGE SCALE GENOMIC DNA]</scope>
    <source>
        <strain evidence="7">J235TASD1</strain>
    </source>
</reference>
<evidence type="ECO:0000256" key="2">
    <source>
        <dbReference type="ARBA" id="ARBA00022792"/>
    </source>
</evidence>
<comment type="subcellular location">
    <subcellularLocation>
        <location evidence="1">Mitochondrion inner membrane</location>
    </subcellularLocation>
</comment>
<dbReference type="InParanoid" id="A0A136J6M7"/>
<protein>
    <submittedName>
        <fullName evidence="6">Uncharacterized protein</fullName>
    </submittedName>
</protein>
<keyword evidence="5" id="KW-0812">Transmembrane</keyword>
<dbReference type="InterPro" id="IPR039297">
    <property type="entry name" value="COX7a"/>
</dbReference>
<dbReference type="EMBL" id="KQ964248">
    <property type="protein sequence ID" value="KXJ92777.1"/>
    <property type="molecule type" value="Genomic_DNA"/>
</dbReference>
<evidence type="ECO:0000313" key="7">
    <source>
        <dbReference type="Proteomes" id="UP000070501"/>
    </source>
</evidence>
<dbReference type="Pfam" id="PF02238">
    <property type="entry name" value="COX7a"/>
    <property type="match status" value="1"/>
</dbReference>
<evidence type="ECO:0000256" key="1">
    <source>
        <dbReference type="ARBA" id="ARBA00004273"/>
    </source>
</evidence>
<name>A0A136J6M7_9PEZI</name>
<keyword evidence="5" id="KW-1133">Transmembrane helix</keyword>
<gene>
    <name evidence="6" type="ORF">Micbo1qcDRAFT_160593</name>
</gene>
<organism evidence="6 7">
    <name type="scientific">Microdochium bolleyi</name>
    <dbReference type="NCBI Taxonomy" id="196109"/>
    <lineage>
        <taxon>Eukaryota</taxon>
        <taxon>Fungi</taxon>
        <taxon>Dikarya</taxon>
        <taxon>Ascomycota</taxon>
        <taxon>Pezizomycotina</taxon>
        <taxon>Sordariomycetes</taxon>
        <taxon>Xylariomycetidae</taxon>
        <taxon>Xylariales</taxon>
        <taxon>Microdochiaceae</taxon>
        <taxon>Microdochium</taxon>
    </lineage>
</organism>
<evidence type="ECO:0000313" key="6">
    <source>
        <dbReference type="EMBL" id="KXJ92777.1"/>
    </source>
</evidence>
<dbReference type="Proteomes" id="UP000070501">
    <property type="component" value="Unassembled WGS sequence"/>
</dbReference>
<dbReference type="AlphaFoldDB" id="A0A136J6M7"/>
<keyword evidence="4 5" id="KW-0472">Membrane</keyword>
<keyword evidence="3" id="KW-0496">Mitochondrion</keyword>
<dbReference type="STRING" id="196109.A0A136J6M7"/>
<keyword evidence="7" id="KW-1185">Reference proteome</keyword>
<keyword evidence="2" id="KW-0999">Mitochondrion inner membrane</keyword>
<evidence type="ECO:0000256" key="4">
    <source>
        <dbReference type="ARBA" id="ARBA00023136"/>
    </source>
</evidence>